<organism evidence="2 3">
    <name type="scientific">Pseudomonas asiatica</name>
    <dbReference type="NCBI Taxonomy" id="2219225"/>
    <lineage>
        <taxon>Bacteria</taxon>
        <taxon>Pseudomonadati</taxon>
        <taxon>Pseudomonadota</taxon>
        <taxon>Gammaproteobacteria</taxon>
        <taxon>Pseudomonadales</taxon>
        <taxon>Pseudomonadaceae</taxon>
        <taxon>Pseudomonas</taxon>
    </lineage>
</organism>
<feature type="region of interest" description="Disordered" evidence="1">
    <location>
        <begin position="181"/>
        <end position="231"/>
    </location>
</feature>
<dbReference type="Gene3D" id="2.180.10.10">
    <property type="entry name" value="RHS repeat-associated core"/>
    <property type="match status" value="1"/>
</dbReference>
<name>A0ABU5L715_9PSED</name>
<accession>A0ABU5L715</accession>
<dbReference type="Proteomes" id="UP001292116">
    <property type="component" value="Unassembled WGS sequence"/>
</dbReference>
<dbReference type="InterPro" id="IPR022385">
    <property type="entry name" value="Rhs_assc_core"/>
</dbReference>
<reference evidence="2 3" key="1">
    <citation type="submission" date="2023-11" db="EMBL/GenBank/DDBJ databases">
        <title>Draft genomes analysis of Pseudomonas asiatica isolated from milk, feces and farm soil of cows suffering from clinical mastitis.</title>
        <authorList>
            <person name="Rahman T."/>
            <person name="Das Z.C."/>
            <person name="Hoque M.N."/>
        </authorList>
    </citation>
    <scope>NUCLEOTIDE SEQUENCE [LARGE SCALE GENOMIC DNA]</scope>
    <source>
        <strain evidence="2 3">2F2</strain>
    </source>
</reference>
<proteinExistence type="predicted"/>
<feature type="compositionally biased region" description="Polar residues" evidence="1">
    <location>
        <begin position="202"/>
        <end position="231"/>
    </location>
</feature>
<protein>
    <submittedName>
        <fullName evidence="2">RHS repeat-associated core domain-containing protein</fullName>
    </submittedName>
</protein>
<dbReference type="EMBL" id="JAXUBM010000055">
    <property type="protein sequence ID" value="MDZ5741627.1"/>
    <property type="molecule type" value="Genomic_DNA"/>
</dbReference>
<evidence type="ECO:0000256" key="1">
    <source>
        <dbReference type="SAM" id="MobiDB-lite"/>
    </source>
</evidence>
<sequence>MTSPMKYTRFFMQHDRVHTALSGDAAVVCMRGQAGVLAETRLEQETARSALLAADSGDSVVGVRSQGQPEAVTYNAYGYHNPNDIPLHRPAFNGHLLLWYLYLLGNGYRAFNPVLMCFQSPDSQSPFGAGGLNCYAYCAGDPVNFSDPSGHMPTKRPIQIRSISPATQHEVLLDAINTGLQAGGGKRRRLSSPTERRVGQEFMSTQTGREGSGAPGQSSSQRLAVTTAQSQSSPIADSAVYPVASSAGTVSAVHTVDSWTLRRDKLKANEFKMLLEFINKSNHAIEGLSPEQTRGLRKVAVEAFAVGGNVQASIMRANPDLALTQVERIRHGLRGVLDRYRRKRPG</sequence>
<comment type="caution">
    <text evidence="2">The sequence shown here is derived from an EMBL/GenBank/DDBJ whole genome shotgun (WGS) entry which is preliminary data.</text>
</comment>
<dbReference type="NCBIfam" id="TIGR03696">
    <property type="entry name" value="Rhs_assc_core"/>
    <property type="match status" value="1"/>
</dbReference>
<dbReference type="RefSeq" id="WP_322492254.1">
    <property type="nucleotide sequence ID" value="NZ_JAXUBM010000055.1"/>
</dbReference>
<gene>
    <name evidence="2" type="ORF">SOW75_25965</name>
</gene>
<evidence type="ECO:0000313" key="2">
    <source>
        <dbReference type="EMBL" id="MDZ5741627.1"/>
    </source>
</evidence>
<evidence type="ECO:0000313" key="3">
    <source>
        <dbReference type="Proteomes" id="UP001292116"/>
    </source>
</evidence>
<keyword evidence="3" id="KW-1185">Reference proteome</keyword>